<dbReference type="AlphaFoldDB" id="A0A7D8YTS7"/>
<keyword evidence="4 8" id="KW-0479">Metal-binding</keyword>
<evidence type="ECO:0000256" key="9">
    <source>
        <dbReference type="RuleBase" id="RU000461"/>
    </source>
</evidence>
<dbReference type="InterPro" id="IPR050121">
    <property type="entry name" value="Cytochrome_P450_monoxygenase"/>
</dbReference>
<keyword evidence="6 8" id="KW-0408">Iron</keyword>
<evidence type="ECO:0000256" key="4">
    <source>
        <dbReference type="ARBA" id="ARBA00022723"/>
    </source>
</evidence>
<sequence>MNWTNYLELVGLGLIMTDEASRDPQVIIYTVGYCIYNIAFHPLRNFPGPKLWAASFVPSTREALSGRLPFAIKDLHDEYGEVVRVGPNTLSFDSAQAWEDIYGHLKGDKKKTFEKDYEFYGPTVSGAANIIMAKEDDHRRFRKLQSHAFSEKALKAQESYLQRYTRSFIDRLHDQVKGTSKGLVPMSMWYNFTTFDLIGDLAFAHSFGMTENAELHPWVKITFDYIKMMEFMRLTRIFPSVEKVLHYFIPQSLKDVRTNHAKWSAEKAQARVQMNTDRQDFMSYLLKGDDKNGLTKDEINEAATILILAGSETVSFRLITHELGIFGFMTNGRDKQTATVLTGVTYFLLNRPETYERLKTEIRGSFTSDKEMDLSSLAQQNYLNACLEEGLRMYPPAPTAMPRRSPTGGGVVCGEVIPENAVVGVTSWAAHRSARNWLYPDDFMPERWLGDPRFAGDSQKASQAFSYGPRNCIGKNLAFAEMRLILANLIWNFDLELPQEEKDWFARNKIFILWEKPELHIKLSSRLV</sequence>
<evidence type="ECO:0000256" key="8">
    <source>
        <dbReference type="PIRSR" id="PIRSR602401-1"/>
    </source>
</evidence>
<protein>
    <submittedName>
        <fullName evidence="10">Cytochrome P450 monooxygenase aclL</fullName>
    </submittedName>
</protein>
<dbReference type="FunFam" id="1.10.630.10:FF:000047">
    <property type="entry name" value="Cytochrome P450 monooxygenase"/>
    <property type="match status" value="1"/>
</dbReference>
<dbReference type="Gene3D" id="1.10.630.10">
    <property type="entry name" value="Cytochrome P450"/>
    <property type="match status" value="1"/>
</dbReference>
<evidence type="ECO:0000313" key="11">
    <source>
        <dbReference type="Proteomes" id="UP000481288"/>
    </source>
</evidence>
<evidence type="ECO:0000256" key="7">
    <source>
        <dbReference type="ARBA" id="ARBA00023033"/>
    </source>
</evidence>
<dbReference type="InterPro" id="IPR001128">
    <property type="entry name" value="Cyt_P450"/>
</dbReference>
<dbReference type="OrthoDB" id="1470350at2759"/>
<feature type="binding site" description="axial binding residue" evidence="8">
    <location>
        <position position="472"/>
    </location>
    <ligand>
        <name>heme</name>
        <dbReference type="ChEBI" id="CHEBI:30413"/>
    </ligand>
    <ligandPart>
        <name>Fe</name>
        <dbReference type="ChEBI" id="CHEBI:18248"/>
    </ligandPart>
</feature>
<dbReference type="PROSITE" id="PS00086">
    <property type="entry name" value="CYTOCHROME_P450"/>
    <property type="match status" value="1"/>
</dbReference>
<keyword evidence="7 9" id="KW-0503">Monooxygenase</keyword>
<dbReference type="EMBL" id="QGMG01000291">
    <property type="protein sequence ID" value="TVY54936.1"/>
    <property type="molecule type" value="Genomic_DNA"/>
</dbReference>
<dbReference type="PRINTS" id="PR00463">
    <property type="entry name" value="EP450I"/>
</dbReference>
<accession>A0A7D8YTS7</accession>
<keyword evidence="11" id="KW-1185">Reference proteome</keyword>
<reference evidence="10 11" key="1">
    <citation type="submission" date="2018-05" db="EMBL/GenBank/DDBJ databases">
        <title>Whole genome sequencing for identification of molecular markers to develop diagnostic detection tools for the regulated plant pathogen Lachnellula willkommii.</title>
        <authorList>
            <person name="Giroux E."/>
            <person name="Bilodeau G."/>
        </authorList>
    </citation>
    <scope>NUCLEOTIDE SEQUENCE [LARGE SCALE GENOMIC DNA]</scope>
    <source>
        <strain evidence="10 11">CBS 625.97</strain>
    </source>
</reference>
<evidence type="ECO:0000256" key="3">
    <source>
        <dbReference type="ARBA" id="ARBA00022617"/>
    </source>
</evidence>
<dbReference type="GO" id="GO:0016705">
    <property type="term" value="F:oxidoreductase activity, acting on paired donors, with incorporation or reduction of molecular oxygen"/>
    <property type="evidence" value="ECO:0007669"/>
    <property type="project" value="InterPro"/>
</dbReference>
<dbReference type="PANTHER" id="PTHR24305">
    <property type="entry name" value="CYTOCHROME P450"/>
    <property type="match status" value="1"/>
</dbReference>
<proteinExistence type="inferred from homology"/>
<dbReference type="PRINTS" id="PR00385">
    <property type="entry name" value="P450"/>
</dbReference>
<comment type="caution">
    <text evidence="10">The sequence shown here is derived from an EMBL/GenBank/DDBJ whole genome shotgun (WGS) entry which is preliminary data.</text>
</comment>
<organism evidence="10 11">
    <name type="scientific">Lachnellula cervina</name>
    <dbReference type="NCBI Taxonomy" id="1316786"/>
    <lineage>
        <taxon>Eukaryota</taxon>
        <taxon>Fungi</taxon>
        <taxon>Dikarya</taxon>
        <taxon>Ascomycota</taxon>
        <taxon>Pezizomycotina</taxon>
        <taxon>Leotiomycetes</taxon>
        <taxon>Helotiales</taxon>
        <taxon>Lachnaceae</taxon>
        <taxon>Lachnellula</taxon>
    </lineage>
</organism>
<dbReference type="CDD" id="cd11058">
    <property type="entry name" value="CYP60B-like"/>
    <property type="match status" value="1"/>
</dbReference>
<evidence type="ECO:0000256" key="6">
    <source>
        <dbReference type="ARBA" id="ARBA00023004"/>
    </source>
</evidence>
<dbReference type="GO" id="GO:0009403">
    <property type="term" value="P:toxin biosynthetic process"/>
    <property type="evidence" value="ECO:0007669"/>
    <property type="project" value="UniProtKB-ARBA"/>
</dbReference>
<evidence type="ECO:0000256" key="5">
    <source>
        <dbReference type="ARBA" id="ARBA00023002"/>
    </source>
</evidence>
<comment type="cofactor">
    <cofactor evidence="1 8">
        <name>heme</name>
        <dbReference type="ChEBI" id="CHEBI:30413"/>
    </cofactor>
</comment>
<gene>
    <name evidence="10" type="primary">aclL_1</name>
    <name evidence="10" type="ORF">LCER1_G005080</name>
</gene>
<dbReference type="SUPFAM" id="SSF48264">
    <property type="entry name" value="Cytochrome P450"/>
    <property type="match status" value="1"/>
</dbReference>
<dbReference type="GO" id="GO:0005506">
    <property type="term" value="F:iron ion binding"/>
    <property type="evidence" value="ECO:0007669"/>
    <property type="project" value="InterPro"/>
</dbReference>
<dbReference type="GO" id="GO:0004497">
    <property type="term" value="F:monooxygenase activity"/>
    <property type="evidence" value="ECO:0007669"/>
    <property type="project" value="UniProtKB-KW"/>
</dbReference>
<dbReference type="GO" id="GO:0020037">
    <property type="term" value="F:heme binding"/>
    <property type="evidence" value="ECO:0007669"/>
    <property type="project" value="InterPro"/>
</dbReference>
<dbReference type="InterPro" id="IPR036396">
    <property type="entry name" value="Cyt_P450_sf"/>
</dbReference>
<keyword evidence="5 9" id="KW-0560">Oxidoreductase</keyword>
<name>A0A7D8YTS7_9HELO</name>
<dbReference type="Pfam" id="PF00067">
    <property type="entry name" value="p450"/>
    <property type="match status" value="2"/>
</dbReference>
<evidence type="ECO:0000256" key="1">
    <source>
        <dbReference type="ARBA" id="ARBA00001971"/>
    </source>
</evidence>
<comment type="similarity">
    <text evidence="2 9">Belongs to the cytochrome P450 family.</text>
</comment>
<dbReference type="InterPro" id="IPR002401">
    <property type="entry name" value="Cyt_P450_E_grp-I"/>
</dbReference>
<dbReference type="Proteomes" id="UP000481288">
    <property type="component" value="Unassembled WGS sequence"/>
</dbReference>
<evidence type="ECO:0000256" key="2">
    <source>
        <dbReference type="ARBA" id="ARBA00010617"/>
    </source>
</evidence>
<evidence type="ECO:0000313" key="10">
    <source>
        <dbReference type="EMBL" id="TVY54936.1"/>
    </source>
</evidence>
<dbReference type="InterPro" id="IPR017972">
    <property type="entry name" value="Cyt_P450_CS"/>
</dbReference>
<keyword evidence="3 8" id="KW-0349">Heme</keyword>
<dbReference type="PANTHER" id="PTHR24305:SF210">
    <property type="entry name" value="CYTOCHROME P450 MONOOXYGENASE ASQL-RELATED"/>
    <property type="match status" value="1"/>
</dbReference>